<evidence type="ECO:0000313" key="3">
    <source>
        <dbReference type="Proteomes" id="UP000265020"/>
    </source>
</evidence>
<dbReference type="SMART" id="SM00268">
    <property type="entry name" value="ACTIN"/>
    <property type="match status" value="1"/>
</dbReference>
<dbReference type="Pfam" id="PF00022">
    <property type="entry name" value="Actin"/>
    <property type="match status" value="2"/>
</dbReference>
<reference evidence="2" key="1">
    <citation type="submission" date="2025-08" db="UniProtKB">
        <authorList>
            <consortium name="Ensembl"/>
        </authorList>
    </citation>
    <scope>IDENTIFICATION</scope>
</reference>
<dbReference type="AlphaFoldDB" id="A0A3Q2D4K2"/>
<dbReference type="FunFam" id="3.30.420.40:FF:000075">
    <property type="entry name" value="Actin-related protein 10 homolog"/>
    <property type="match status" value="1"/>
</dbReference>
<evidence type="ECO:0000313" key="2">
    <source>
        <dbReference type="Ensembl" id="ENSCVAP00000013229.1"/>
    </source>
</evidence>
<organism evidence="2 3">
    <name type="scientific">Cyprinodon variegatus</name>
    <name type="common">Sheepshead minnow</name>
    <dbReference type="NCBI Taxonomy" id="28743"/>
    <lineage>
        <taxon>Eukaryota</taxon>
        <taxon>Metazoa</taxon>
        <taxon>Chordata</taxon>
        <taxon>Craniata</taxon>
        <taxon>Vertebrata</taxon>
        <taxon>Euteleostomi</taxon>
        <taxon>Actinopterygii</taxon>
        <taxon>Neopterygii</taxon>
        <taxon>Teleostei</taxon>
        <taxon>Neoteleostei</taxon>
        <taxon>Acanthomorphata</taxon>
        <taxon>Ovalentaria</taxon>
        <taxon>Atherinomorphae</taxon>
        <taxon>Cyprinodontiformes</taxon>
        <taxon>Cyprinodontidae</taxon>
        <taxon>Cyprinodon</taxon>
    </lineage>
</organism>
<keyword evidence="3" id="KW-1185">Reference proteome</keyword>
<dbReference type="Proteomes" id="UP000265020">
    <property type="component" value="Unassembled WGS sequence"/>
</dbReference>
<dbReference type="SUPFAM" id="SSF53067">
    <property type="entry name" value="Actin-like ATPase domain"/>
    <property type="match status" value="2"/>
</dbReference>
<evidence type="ECO:0000256" key="1">
    <source>
        <dbReference type="RuleBase" id="RU000487"/>
    </source>
</evidence>
<dbReference type="CDD" id="cd10207">
    <property type="entry name" value="ASKHA_NBD_Arp10"/>
    <property type="match status" value="1"/>
</dbReference>
<dbReference type="Gene3D" id="3.90.640.10">
    <property type="entry name" value="Actin, Chain A, domain 4"/>
    <property type="match status" value="1"/>
</dbReference>
<dbReference type="PANTHER" id="PTHR11937">
    <property type="entry name" value="ACTIN"/>
    <property type="match status" value="1"/>
</dbReference>
<reference evidence="2" key="2">
    <citation type="submission" date="2025-09" db="UniProtKB">
        <authorList>
            <consortium name="Ensembl"/>
        </authorList>
    </citation>
    <scope>IDENTIFICATION</scope>
</reference>
<dbReference type="GeneTree" id="ENSGT00910000144250"/>
<dbReference type="Gene3D" id="3.30.420.40">
    <property type="match status" value="2"/>
</dbReference>
<protein>
    <submittedName>
        <fullName evidence="2">Actin related protein 10</fullName>
    </submittedName>
</protein>
<proteinExistence type="inferred from homology"/>
<accession>A0A3Q2D4K2</accession>
<name>A0A3Q2D4K2_CYPVA</name>
<dbReference type="InterPro" id="IPR043129">
    <property type="entry name" value="ATPase_NBD"/>
</dbReference>
<dbReference type="Ensembl" id="ENSCVAT00000020892.1">
    <property type="protein sequence ID" value="ENSCVAP00000013229.1"/>
    <property type="gene ID" value="ENSCVAG00000000659.1"/>
</dbReference>
<dbReference type="FunFam" id="3.30.420.40:FF:000762">
    <property type="entry name" value="Actin-related protein 10"/>
    <property type="match status" value="1"/>
</dbReference>
<dbReference type="InterPro" id="IPR004000">
    <property type="entry name" value="Actin"/>
</dbReference>
<sequence length="377" mass="41874">MPIFDSLGSGGEKTAIVLDLGAAYTKCGFAGETGPRFIIPSEIRKPGQQQATKVVQYNINTEELYAILKEFIHILYFRHLLVNPRDRRVVIIESILCPSHFRETLTKVFFKQFEVPSVLFAPSHLMAVMTLGINSALVMDCGYTETLVLPIYECTPILPAWEALPLGGKAIHKTCFVSDLQRGLKVQEAKFNLDGTAERPAPPPDVDYPLDGEKILHVKGSIRDSVMELLFEQDNEEKSVASLILDALVKCPIDTRKVLSENLVVIGGTAMLPGFLHRLLAEIRLLVEKPKYSNVLASKNFRIHSPPAKPNCTAWLGGAIFGALQDILGSRSVSRDYYNQTGRIPDWCCLSSPPPESFYEAGKNPPPLMKRAYSMEK</sequence>
<comment type="similarity">
    <text evidence="1">Belongs to the actin family.</text>
</comment>